<evidence type="ECO:0000256" key="1">
    <source>
        <dbReference type="ARBA" id="ARBA00004843"/>
    </source>
</evidence>
<dbReference type="InterPro" id="IPR036291">
    <property type="entry name" value="NAD(P)-bd_dom_sf"/>
</dbReference>
<dbReference type="OrthoDB" id="9802969at2"/>
<dbReference type="NCBIfam" id="NF000824">
    <property type="entry name" value="PRK00066.1"/>
    <property type="match status" value="1"/>
</dbReference>
<feature type="binding site" evidence="8">
    <location>
        <begin position="83"/>
        <end position="84"/>
    </location>
    <ligand>
        <name>NAD(+)</name>
        <dbReference type="ChEBI" id="CHEBI:57540"/>
    </ligand>
</feature>
<dbReference type="UniPathway" id="UPA00554">
    <property type="reaction ID" value="UER00611"/>
</dbReference>
<dbReference type="Gene3D" id="3.90.110.10">
    <property type="entry name" value="Lactate dehydrogenase/glycoside hydrolase, family 4, C-terminal"/>
    <property type="match status" value="1"/>
</dbReference>
<feature type="binding site" evidence="8">
    <location>
        <begin position="124"/>
        <end position="127"/>
    </location>
    <ligand>
        <name>substrate</name>
    </ligand>
</feature>
<dbReference type="NCBIfam" id="NF004863">
    <property type="entry name" value="PRK06223.1"/>
    <property type="match status" value="1"/>
</dbReference>
<evidence type="ECO:0000259" key="12">
    <source>
        <dbReference type="Pfam" id="PF02866"/>
    </source>
</evidence>
<feature type="binding site" evidence="8">
    <location>
        <begin position="152"/>
        <end position="155"/>
    </location>
    <ligand>
        <name>substrate</name>
    </ligand>
</feature>
<comment type="activity regulation">
    <text evidence="8">Allosterically activated by fructose 1,6-bisphosphate (FBP).</text>
</comment>
<dbReference type="GO" id="GO:0006096">
    <property type="term" value="P:glycolytic process"/>
    <property type="evidence" value="ECO:0007669"/>
    <property type="project" value="UniProtKB-UniRule"/>
</dbReference>
<evidence type="ECO:0000256" key="4">
    <source>
        <dbReference type="ARBA" id="ARBA00022533"/>
    </source>
</evidence>
<feature type="binding site" evidence="8">
    <location>
        <position position="105"/>
    </location>
    <ligand>
        <name>NAD(+)</name>
        <dbReference type="ChEBI" id="CHEBI:57540"/>
    </ligand>
</feature>
<feature type="binding site" evidence="8">
    <location>
        <position position="233"/>
    </location>
    <ligand>
        <name>substrate</name>
    </ligand>
</feature>
<dbReference type="PIRSF" id="PIRSF000102">
    <property type="entry name" value="Lac_mal_DH"/>
    <property type="match status" value="1"/>
</dbReference>
<dbReference type="InterPro" id="IPR001236">
    <property type="entry name" value="Lactate/malate_DH_N"/>
</dbReference>
<dbReference type="SUPFAM" id="SSF51735">
    <property type="entry name" value="NAD(P)-binding Rossmann-fold domains"/>
    <property type="match status" value="1"/>
</dbReference>
<dbReference type="GO" id="GO:0006089">
    <property type="term" value="P:lactate metabolic process"/>
    <property type="evidence" value="ECO:0007669"/>
    <property type="project" value="TreeGrafter"/>
</dbReference>
<dbReference type="Pfam" id="PF02866">
    <property type="entry name" value="Ldh_1_C"/>
    <property type="match status" value="1"/>
</dbReference>
<dbReference type="Pfam" id="PF00056">
    <property type="entry name" value="Ldh_1_N"/>
    <property type="match status" value="1"/>
</dbReference>
<dbReference type="PANTHER" id="PTHR43128:SF16">
    <property type="entry name" value="L-LACTATE DEHYDROGENASE"/>
    <property type="match status" value="1"/>
</dbReference>
<feature type="binding site" evidence="8">
    <location>
        <position position="17"/>
    </location>
    <ligand>
        <name>NAD(+)</name>
        <dbReference type="ChEBI" id="CHEBI:57540"/>
    </ligand>
</feature>
<dbReference type="PRINTS" id="PR00086">
    <property type="entry name" value="LLDHDRGNASE"/>
</dbReference>
<evidence type="ECO:0000313" key="13">
    <source>
        <dbReference type="EMBL" id="RLL44918.1"/>
    </source>
</evidence>
<gene>
    <name evidence="8" type="primary">ldh</name>
    <name evidence="13" type="ORF">D8M04_08545</name>
</gene>
<evidence type="ECO:0000256" key="2">
    <source>
        <dbReference type="ARBA" id="ARBA00006054"/>
    </source>
</evidence>
<dbReference type="CDD" id="cd05291">
    <property type="entry name" value="HicDH_like"/>
    <property type="match status" value="1"/>
</dbReference>
<dbReference type="NCBIfam" id="TIGR01771">
    <property type="entry name" value="L-LDH-NAD"/>
    <property type="match status" value="1"/>
</dbReference>
<dbReference type="InterPro" id="IPR018177">
    <property type="entry name" value="L-lactate_DH_AS"/>
</dbReference>
<dbReference type="InterPro" id="IPR015955">
    <property type="entry name" value="Lactate_DH/Glyco_Ohase_4_C"/>
</dbReference>
<comment type="pathway">
    <text evidence="1 8">Fermentation; pyruvate fermentation to lactate; (S)-lactate from pyruvate: step 1/1.</text>
</comment>
<dbReference type="PROSITE" id="PS00064">
    <property type="entry name" value="L_LDH"/>
    <property type="match status" value="1"/>
</dbReference>
<dbReference type="FunFam" id="3.40.50.720:FF:000018">
    <property type="entry name" value="Malate dehydrogenase"/>
    <property type="match status" value="1"/>
</dbReference>
<feature type="binding site" evidence="8">
    <location>
        <position position="69"/>
    </location>
    <ligand>
        <name>NAD(+)</name>
        <dbReference type="ChEBI" id="CHEBI:57540"/>
    </ligand>
</feature>
<feature type="domain" description="Lactate/malate dehydrogenase N-terminal" evidence="11">
    <location>
        <begin position="8"/>
        <end position="146"/>
    </location>
</feature>
<comment type="subunit">
    <text evidence="8">Homotetramer.</text>
</comment>
<dbReference type="Proteomes" id="UP000270219">
    <property type="component" value="Unassembled WGS sequence"/>
</dbReference>
<comment type="catalytic activity">
    <reaction evidence="7 8">
        <text>(S)-lactate + NAD(+) = pyruvate + NADH + H(+)</text>
        <dbReference type="Rhea" id="RHEA:23444"/>
        <dbReference type="ChEBI" id="CHEBI:15361"/>
        <dbReference type="ChEBI" id="CHEBI:15378"/>
        <dbReference type="ChEBI" id="CHEBI:16651"/>
        <dbReference type="ChEBI" id="CHEBI:57540"/>
        <dbReference type="ChEBI" id="CHEBI:57945"/>
        <dbReference type="EC" id="1.1.1.27"/>
    </reaction>
</comment>
<feature type="binding site" evidence="8">
    <location>
        <position position="43"/>
    </location>
    <ligand>
        <name>NAD(+)</name>
        <dbReference type="ChEBI" id="CHEBI:57540"/>
    </ligand>
</feature>
<keyword evidence="8" id="KW-0597">Phosphoprotein</keyword>
<proteinExistence type="inferred from homology"/>
<dbReference type="RefSeq" id="WP_121522508.1">
    <property type="nucleotide sequence ID" value="NZ_RCHR01000003.1"/>
</dbReference>
<dbReference type="Gene3D" id="3.40.50.720">
    <property type="entry name" value="NAD(P)-binding Rossmann-like Domain"/>
    <property type="match status" value="1"/>
</dbReference>
<comment type="subcellular location">
    <subcellularLocation>
        <location evidence="8">Cytoplasm</location>
    </subcellularLocation>
</comment>
<dbReference type="InterPro" id="IPR001557">
    <property type="entry name" value="L-lactate/malate_DH"/>
</dbReference>
<feature type="binding site" evidence="10">
    <location>
        <begin position="13"/>
        <end position="18"/>
    </location>
    <ligand>
        <name>NAD(+)</name>
        <dbReference type="ChEBI" id="CHEBI:57540"/>
    </ligand>
</feature>
<dbReference type="EMBL" id="RCHR01000003">
    <property type="protein sequence ID" value="RLL44918.1"/>
    <property type="molecule type" value="Genomic_DNA"/>
</dbReference>
<feature type="binding site" evidence="10">
    <location>
        <position position="99"/>
    </location>
    <ligand>
        <name>NAD(+)</name>
        <dbReference type="ChEBI" id="CHEBI:57540"/>
    </ligand>
</feature>
<comment type="caution">
    <text evidence="13">The sequence shown here is derived from an EMBL/GenBank/DDBJ whole genome shotgun (WGS) entry which is preliminary data.</text>
</comment>
<dbReference type="GO" id="GO:0005737">
    <property type="term" value="C:cytoplasm"/>
    <property type="evidence" value="ECO:0007669"/>
    <property type="project" value="UniProtKB-SubCell"/>
</dbReference>
<dbReference type="InterPro" id="IPR011304">
    <property type="entry name" value="L-lactate_DH"/>
</dbReference>
<dbReference type="SUPFAM" id="SSF56327">
    <property type="entry name" value="LDH C-terminal domain-like"/>
    <property type="match status" value="1"/>
</dbReference>
<keyword evidence="8" id="KW-0963">Cytoplasm</keyword>
<dbReference type="PANTHER" id="PTHR43128">
    <property type="entry name" value="L-2-HYDROXYCARBOXYLATE DEHYDROGENASE (NAD(P)(+))"/>
    <property type="match status" value="1"/>
</dbReference>
<dbReference type="AlphaFoldDB" id="A0A498D5C0"/>
<organism evidence="13 14">
    <name type="scientific">Oceanobacillus piezotolerans</name>
    <dbReference type="NCBI Taxonomy" id="2448030"/>
    <lineage>
        <taxon>Bacteria</taxon>
        <taxon>Bacillati</taxon>
        <taxon>Bacillota</taxon>
        <taxon>Bacilli</taxon>
        <taxon>Bacillales</taxon>
        <taxon>Bacillaceae</taxon>
        <taxon>Oceanobacillus</taxon>
    </lineage>
</organism>
<dbReference type="InterPro" id="IPR022383">
    <property type="entry name" value="Lactate/malate_DH_C"/>
</dbReference>
<protein>
    <recommendedName>
        <fullName evidence="3 8">L-lactate dehydrogenase</fullName>
        <shortName evidence="8">L-LDH</shortName>
        <ecNumber evidence="3 8">1.1.1.27</ecNumber>
    </recommendedName>
</protein>
<feature type="binding site" evidence="8">
    <location>
        <begin position="122"/>
        <end position="124"/>
    </location>
    <ligand>
        <name>NAD(+)</name>
        <dbReference type="ChEBI" id="CHEBI:57540"/>
    </ligand>
</feature>
<feature type="domain" description="Lactate/malate dehydrogenase C-terminal" evidence="12">
    <location>
        <begin position="149"/>
        <end position="317"/>
    </location>
</feature>
<sequence length="330" mass="36321">MDKTRISRVALIGTGFVGSSYAFALMNQGVANELIMIDINEEKAKGDVLDLNHGKAFAPSPTNIHFGTYADCKNVDLVVICAGANQKPGETRLDLVEKNLQIFKSIVTEVMDSGFNGIFLVATNPVDILTYATWKFSGLPKERVIGSGTILDTARFRYSLGEYFQIAPTNVHAYIIGEHGDSELPVYSSASLGATPIKNIINRSDEYKLEDLDVIFTNVRDAAYKIIESKGATYYGIAMGLVRITKAILTNENSILTISAHLSGKYGEDDVYIGVPAVINRNGIREIVELELDEREKELFQNSVDVLKNILAPHFDEVKANPLKQTAEHE</sequence>
<evidence type="ECO:0000256" key="9">
    <source>
        <dbReference type="PIRSR" id="PIRSR000102-1"/>
    </source>
</evidence>
<evidence type="ECO:0000256" key="5">
    <source>
        <dbReference type="ARBA" id="ARBA00023002"/>
    </source>
</evidence>
<name>A0A498D5C0_9BACI</name>
<evidence type="ECO:0000256" key="8">
    <source>
        <dbReference type="HAMAP-Rule" id="MF_00488"/>
    </source>
</evidence>
<feature type="binding site" evidence="8">
    <location>
        <position position="172"/>
    </location>
    <ligand>
        <name>beta-D-fructose 1,6-bisphosphate</name>
        <dbReference type="ChEBI" id="CHEBI:32966"/>
        <note>allosteric activator</note>
    </ligand>
</feature>
<dbReference type="GO" id="GO:0004459">
    <property type="term" value="F:L-lactate dehydrogenase (NAD+) activity"/>
    <property type="evidence" value="ECO:0007669"/>
    <property type="project" value="UniProtKB-UniRule"/>
</dbReference>
<keyword evidence="6 8" id="KW-0520">NAD</keyword>
<feature type="binding site" evidence="8 10">
    <location>
        <position position="38"/>
    </location>
    <ligand>
        <name>NAD(+)</name>
        <dbReference type="ChEBI" id="CHEBI:57540"/>
    </ligand>
</feature>
<evidence type="ECO:0000256" key="3">
    <source>
        <dbReference type="ARBA" id="ARBA00012967"/>
    </source>
</evidence>
<reference evidence="13 14" key="1">
    <citation type="submission" date="2018-10" db="EMBL/GenBank/DDBJ databases">
        <title>Oceanobacillus sp. YLB-02 draft genome.</title>
        <authorList>
            <person name="Yu L."/>
        </authorList>
    </citation>
    <scope>NUCLEOTIDE SEQUENCE [LARGE SCALE GENOMIC DNA]</scope>
    <source>
        <strain evidence="13 14">YLB-02</strain>
    </source>
</reference>
<dbReference type="HAMAP" id="MF_00488">
    <property type="entry name" value="Lactate_dehydrog"/>
    <property type="match status" value="1"/>
</dbReference>
<feature type="binding site" evidence="8">
    <location>
        <position position="92"/>
    </location>
    <ligand>
        <name>substrate</name>
    </ligand>
</feature>
<feature type="binding site" evidence="8">
    <location>
        <position position="86"/>
    </location>
    <ligand>
        <name>substrate</name>
    </ligand>
</feature>
<accession>A0A498D5C0</accession>
<feature type="modified residue" description="Phosphotyrosine" evidence="8">
    <location>
        <position position="224"/>
    </location>
</feature>
<evidence type="ECO:0000313" key="14">
    <source>
        <dbReference type="Proteomes" id="UP000270219"/>
    </source>
</evidence>
<keyword evidence="14" id="KW-1185">Reference proteome</keyword>
<feature type="binding site" evidence="8">
    <location>
        <position position="157"/>
    </location>
    <ligand>
        <name>beta-D-fructose 1,6-bisphosphate</name>
        <dbReference type="ChEBI" id="CHEBI:32966"/>
        <note>allosteric activator</note>
    </ligand>
</feature>
<dbReference type="EC" id="1.1.1.27" evidence="3 8"/>
<keyword evidence="5 8" id="KW-0560">Oxidoreductase</keyword>
<evidence type="ECO:0000256" key="10">
    <source>
        <dbReference type="PIRSR" id="PIRSR000102-3"/>
    </source>
</evidence>
<feature type="binding site" evidence="8">
    <location>
        <position position="147"/>
    </location>
    <ligand>
        <name>NAD(+)</name>
        <dbReference type="ChEBI" id="CHEBI:57540"/>
    </ligand>
</feature>
<comment type="similarity">
    <text evidence="2 8">Belongs to the LDH/MDH superfamily. LDH family.</text>
</comment>
<evidence type="ECO:0000259" key="11">
    <source>
        <dbReference type="Pfam" id="PF00056"/>
    </source>
</evidence>
<feature type="active site" description="Proton acceptor" evidence="8 9">
    <location>
        <position position="179"/>
    </location>
</feature>
<keyword evidence="4 8" id="KW-0021">Allosteric enzyme</keyword>
<comment type="function">
    <text evidence="8">Catalyzes the conversion of lactate to pyruvate.</text>
</comment>
<evidence type="ECO:0000256" key="6">
    <source>
        <dbReference type="ARBA" id="ARBA00023027"/>
    </source>
</evidence>
<evidence type="ECO:0000256" key="7">
    <source>
        <dbReference type="ARBA" id="ARBA00049258"/>
    </source>
</evidence>